<reference evidence="2 3" key="1">
    <citation type="journal article" date="2023" name="Commun. Biol.">
        <title>Genome analysis of Parmales, the sister group of diatoms, reveals the evolutionary specialization of diatoms from phago-mixotrophs to photoautotrophs.</title>
        <authorList>
            <person name="Ban H."/>
            <person name="Sato S."/>
            <person name="Yoshikawa S."/>
            <person name="Yamada K."/>
            <person name="Nakamura Y."/>
            <person name="Ichinomiya M."/>
            <person name="Sato N."/>
            <person name="Blanc-Mathieu R."/>
            <person name="Endo H."/>
            <person name="Kuwata A."/>
            <person name="Ogata H."/>
        </authorList>
    </citation>
    <scope>NUCLEOTIDE SEQUENCE [LARGE SCALE GENOMIC DNA]</scope>
</reference>
<evidence type="ECO:0000313" key="2">
    <source>
        <dbReference type="EMBL" id="GMI28083.1"/>
    </source>
</evidence>
<sequence length="209" mass="23078">MHPSHVKNIATTLLKVAAIALYYRSHADAGLAQASLFGELFESTLMGSWAWMGHFLAPDKVARSIGWPASRFQIEIAFMNAGVATASLLGCCGGMLAQPEPRWDLVMAAVLVKAVVYLGCGHAHFVSLREDDNWAFSNVSFSLLMLDDVLVCVWALSLWLCCAPTRDPVGFPLGVALLVWGLWLCVCWFVEVFPHRHKIHEPNDPNKEL</sequence>
<name>A0ABQ6MLH4_9STRA</name>
<keyword evidence="1" id="KW-0472">Membrane</keyword>
<comment type="caution">
    <text evidence="2">The sequence shown here is derived from an EMBL/GenBank/DDBJ whole genome shotgun (WGS) entry which is preliminary data.</text>
</comment>
<keyword evidence="3" id="KW-1185">Reference proteome</keyword>
<accession>A0ABQ6MLH4</accession>
<gene>
    <name evidence="2" type="ORF">TeGR_g6615</name>
</gene>
<dbReference type="Pfam" id="PF20589">
    <property type="entry name" value="DUF6790"/>
    <property type="match status" value="1"/>
</dbReference>
<dbReference type="InterPro" id="IPR046740">
    <property type="entry name" value="DUF6790"/>
</dbReference>
<feature type="transmembrane region" description="Helical" evidence="1">
    <location>
        <begin position="135"/>
        <end position="157"/>
    </location>
</feature>
<evidence type="ECO:0000256" key="1">
    <source>
        <dbReference type="SAM" id="Phobius"/>
    </source>
</evidence>
<dbReference type="Proteomes" id="UP001165060">
    <property type="component" value="Unassembled WGS sequence"/>
</dbReference>
<proteinExistence type="predicted"/>
<feature type="transmembrane region" description="Helical" evidence="1">
    <location>
        <begin position="77"/>
        <end position="97"/>
    </location>
</feature>
<keyword evidence="1" id="KW-0812">Transmembrane</keyword>
<evidence type="ECO:0000313" key="3">
    <source>
        <dbReference type="Proteomes" id="UP001165060"/>
    </source>
</evidence>
<keyword evidence="1" id="KW-1133">Transmembrane helix</keyword>
<feature type="transmembrane region" description="Helical" evidence="1">
    <location>
        <begin position="103"/>
        <end position="123"/>
    </location>
</feature>
<dbReference type="EMBL" id="BRYB01002952">
    <property type="protein sequence ID" value="GMI28083.1"/>
    <property type="molecule type" value="Genomic_DNA"/>
</dbReference>
<protein>
    <submittedName>
        <fullName evidence="2">Uncharacterized protein</fullName>
    </submittedName>
</protein>
<feature type="transmembrane region" description="Helical" evidence="1">
    <location>
        <begin position="169"/>
        <end position="190"/>
    </location>
</feature>
<organism evidence="2 3">
    <name type="scientific">Tetraparma gracilis</name>
    <dbReference type="NCBI Taxonomy" id="2962635"/>
    <lineage>
        <taxon>Eukaryota</taxon>
        <taxon>Sar</taxon>
        <taxon>Stramenopiles</taxon>
        <taxon>Ochrophyta</taxon>
        <taxon>Bolidophyceae</taxon>
        <taxon>Parmales</taxon>
        <taxon>Triparmaceae</taxon>
        <taxon>Tetraparma</taxon>
    </lineage>
</organism>